<evidence type="ECO:0000256" key="1">
    <source>
        <dbReference type="SAM" id="MobiDB-lite"/>
    </source>
</evidence>
<sequence length="187" mass="19105">MMIDQFRRWGAVLLLVTLAGCTQDKPSATPGSAPAASSAAAPSSPDAPSPVGPSGPTPPSPSAAPGSSDPAGSGFNGLQLVRTGGIAGITETITVKADGTWEKDTSKGAKDSGKLDIGDLGKLTGLASDPRIKTESDRKETTGRCNDTYIYLLIVNYQMVRYDTCPSAGTPPPLTKEIVGLVQSATT</sequence>
<keyword evidence="3" id="KW-1185">Reference proteome</keyword>
<feature type="compositionally biased region" description="Low complexity" evidence="1">
    <location>
        <begin position="26"/>
        <end position="44"/>
    </location>
</feature>
<evidence type="ECO:0000313" key="2">
    <source>
        <dbReference type="EMBL" id="GIE04099.1"/>
    </source>
</evidence>
<feature type="compositionally biased region" description="Low complexity" evidence="1">
    <location>
        <begin position="63"/>
        <end position="73"/>
    </location>
</feature>
<organism evidence="2 3">
    <name type="scientific">Paractinoplanes durhamensis</name>
    <dbReference type="NCBI Taxonomy" id="113563"/>
    <lineage>
        <taxon>Bacteria</taxon>
        <taxon>Bacillati</taxon>
        <taxon>Actinomycetota</taxon>
        <taxon>Actinomycetes</taxon>
        <taxon>Micromonosporales</taxon>
        <taxon>Micromonosporaceae</taxon>
        <taxon>Paractinoplanes</taxon>
    </lineage>
</organism>
<dbReference type="RefSeq" id="WP_379137404.1">
    <property type="nucleotide sequence ID" value="NZ_JBHTFU010000001.1"/>
</dbReference>
<gene>
    <name evidence="2" type="ORF">Adu01nite_54490</name>
</gene>
<protein>
    <submittedName>
        <fullName evidence="2">Uncharacterized protein</fullName>
    </submittedName>
</protein>
<name>A0ABQ3Z2P6_9ACTN</name>
<reference evidence="2 3" key="1">
    <citation type="submission" date="2021-01" db="EMBL/GenBank/DDBJ databases">
        <title>Whole genome shotgun sequence of Actinoplanes durhamensis NBRC 14914.</title>
        <authorList>
            <person name="Komaki H."/>
            <person name="Tamura T."/>
        </authorList>
    </citation>
    <scope>NUCLEOTIDE SEQUENCE [LARGE SCALE GENOMIC DNA]</scope>
    <source>
        <strain evidence="2 3">NBRC 14914</strain>
    </source>
</reference>
<dbReference type="EMBL" id="BOML01000043">
    <property type="protein sequence ID" value="GIE04099.1"/>
    <property type="molecule type" value="Genomic_DNA"/>
</dbReference>
<feature type="compositionally biased region" description="Pro residues" evidence="1">
    <location>
        <begin position="45"/>
        <end position="62"/>
    </location>
</feature>
<dbReference type="PROSITE" id="PS51257">
    <property type="entry name" value="PROKAR_LIPOPROTEIN"/>
    <property type="match status" value="1"/>
</dbReference>
<accession>A0ABQ3Z2P6</accession>
<feature type="region of interest" description="Disordered" evidence="1">
    <location>
        <begin position="23"/>
        <end position="77"/>
    </location>
</feature>
<evidence type="ECO:0000313" key="3">
    <source>
        <dbReference type="Proteomes" id="UP000637628"/>
    </source>
</evidence>
<proteinExistence type="predicted"/>
<comment type="caution">
    <text evidence="2">The sequence shown here is derived from an EMBL/GenBank/DDBJ whole genome shotgun (WGS) entry which is preliminary data.</text>
</comment>
<dbReference type="Proteomes" id="UP000637628">
    <property type="component" value="Unassembled WGS sequence"/>
</dbReference>